<proteinExistence type="inferred from homology"/>
<dbReference type="AlphaFoldDB" id="A0A6A4X6G4"/>
<dbReference type="GO" id="GO:0003735">
    <property type="term" value="F:structural constituent of ribosome"/>
    <property type="evidence" value="ECO:0007669"/>
    <property type="project" value="InterPro"/>
</dbReference>
<dbReference type="SUPFAM" id="SSF52161">
    <property type="entry name" value="Ribosomal protein L13"/>
    <property type="match status" value="1"/>
</dbReference>
<evidence type="ECO:0000256" key="4">
    <source>
        <dbReference type="ARBA" id="ARBA00035201"/>
    </source>
</evidence>
<name>A0A6A4X6G4_AMPAM</name>
<keyword evidence="3" id="KW-0687">Ribonucleoprotein</keyword>
<evidence type="ECO:0000256" key="1">
    <source>
        <dbReference type="ARBA" id="ARBA00006227"/>
    </source>
</evidence>
<dbReference type="CDD" id="cd00392">
    <property type="entry name" value="Ribosomal_L13"/>
    <property type="match status" value="1"/>
</dbReference>
<evidence type="ECO:0000313" key="6">
    <source>
        <dbReference type="EMBL" id="KAF0305076.1"/>
    </source>
</evidence>
<evidence type="ECO:0000256" key="5">
    <source>
        <dbReference type="ARBA" id="ARBA00035367"/>
    </source>
</evidence>
<gene>
    <name evidence="7" type="primary">RpL13A_2</name>
    <name evidence="6" type="synonym">RpL13A_0</name>
    <name evidence="6" type="ORF">FJT64_000272</name>
    <name evidence="7" type="ORF">FJT64_018453</name>
</gene>
<evidence type="ECO:0000256" key="3">
    <source>
        <dbReference type="ARBA" id="ARBA00023274"/>
    </source>
</evidence>
<dbReference type="Pfam" id="PF00572">
    <property type="entry name" value="Ribosomal_L13"/>
    <property type="match status" value="1"/>
</dbReference>
<keyword evidence="8" id="KW-1185">Reference proteome</keyword>
<dbReference type="EMBL" id="VIIS01000301">
    <property type="protein sequence ID" value="KAF0310558.1"/>
    <property type="molecule type" value="Genomic_DNA"/>
</dbReference>
<comment type="similarity">
    <text evidence="1">Belongs to the universal ribosomal protein uL13 family.</text>
</comment>
<dbReference type="EMBL" id="VIIS01000780">
    <property type="protein sequence ID" value="KAF0305076.1"/>
    <property type="molecule type" value="Genomic_DNA"/>
</dbReference>
<dbReference type="InterPro" id="IPR005755">
    <property type="entry name" value="Ribosomal_uL13_euk/arc"/>
</dbReference>
<evidence type="ECO:0000313" key="8">
    <source>
        <dbReference type="Proteomes" id="UP000440578"/>
    </source>
</evidence>
<dbReference type="GO" id="GO:0006412">
    <property type="term" value="P:translation"/>
    <property type="evidence" value="ECO:0007669"/>
    <property type="project" value="InterPro"/>
</dbReference>
<dbReference type="HAMAP" id="MF_01366">
    <property type="entry name" value="Ribosomal_uL13"/>
    <property type="match status" value="1"/>
</dbReference>
<dbReference type="PANTHER" id="PTHR11545">
    <property type="entry name" value="RIBOSOMAL PROTEIN L13"/>
    <property type="match status" value="1"/>
</dbReference>
<dbReference type="OrthoDB" id="1882297at2759"/>
<keyword evidence="2 7" id="KW-0689">Ribosomal protein</keyword>
<dbReference type="GO" id="GO:0003729">
    <property type="term" value="F:mRNA binding"/>
    <property type="evidence" value="ECO:0007669"/>
    <property type="project" value="TreeGrafter"/>
</dbReference>
<evidence type="ECO:0000313" key="7">
    <source>
        <dbReference type="EMBL" id="KAF0310558.1"/>
    </source>
</evidence>
<dbReference type="FunFam" id="3.90.1180.10:FF:000002">
    <property type="entry name" value="60S ribosomal protein L16"/>
    <property type="match status" value="1"/>
</dbReference>
<dbReference type="GO" id="GO:0022625">
    <property type="term" value="C:cytosolic large ribosomal subunit"/>
    <property type="evidence" value="ECO:0007669"/>
    <property type="project" value="TreeGrafter"/>
</dbReference>
<sequence length="204" mass="23345">MSERKRAIVVDGSGHLLGRLGAVVAKALLNGDKVVVLKCEEINISGSFFRNKMKYMEYLRKRCNVNPARGPFHFRAPSMMLRRVIRGMLPHKTRRGGTAMLNLRCVEGVPREYQKLRRMVVPSAMRKMRLRPGRPYCELGRLGHEVGWKYQDVVKTLEARRRVRDRLYAKKMAGQKAVKARALRQVSKQLAPIEKEMASLGCVV</sequence>
<dbReference type="PANTHER" id="PTHR11545:SF3">
    <property type="entry name" value="LARGE RIBOSOMAL SUBUNIT PROTEIN UL13"/>
    <property type="match status" value="1"/>
</dbReference>
<dbReference type="Proteomes" id="UP000440578">
    <property type="component" value="Unassembled WGS sequence"/>
</dbReference>
<dbReference type="NCBIfam" id="TIGR01077">
    <property type="entry name" value="L13_A_E"/>
    <property type="match status" value="1"/>
</dbReference>
<dbReference type="InterPro" id="IPR036899">
    <property type="entry name" value="Ribosomal_uL13_sf"/>
</dbReference>
<protein>
    <recommendedName>
        <fullName evidence="4">Large ribosomal subunit protein uL13</fullName>
    </recommendedName>
    <alternativeName>
        <fullName evidence="5">60S ribosomal protein L13a</fullName>
    </alternativeName>
</protein>
<organism evidence="7 8">
    <name type="scientific">Amphibalanus amphitrite</name>
    <name type="common">Striped barnacle</name>
    <name type="synonym">Balanus amphitrite</name>
    <dbReference type="NCBI Taxonomy" id="1232801"/>
    <lineage>
        <taxon>Eukaryota</taxon>
        <taxon>Metazoa</taxon>
        <taxon>Ecdysozoa</taxon>
        <taxon>Arthropoda</taxon>
        <taxon>Crustacea</taxon>
        <taxon>Multicrustacea</taxon>
        <taxon>Cirripedia</taxon>
        <taxon>Thoracica</taxon>
        <taxon>Thoracicalcarea</taxon>
        <taxon>Balanomorpha</taxon>
        <taxon>Balanoidea</taxon>
        <taxon>Balanidae</taxon>
        <taxon>Amphibalaninae</taxon>
        <taxon>Amphibalanus</taxon>
    </lineage>
</organism>
<evidence type="ECO:0000256" key="2">
    <source>
        <dbReference type="ARBA" id="ARBA00022980"/>
    </source>
</evidence>
<reference evidence="7 8" key="1">
    <citation type="submission" date="2019-07" db="EMBL/GenBank/DDBJ databases">
        <title>Draft genome assembly of a fouling barnacle, Amphibalanus amphitrite (Darwin, 1854): The first reference genome for Thecostraca.</title>
        <authorList>
            <person name="Kim W."/>
        </authorList>
    </citation>
    <scope>NUCLEOTIDE SEQUENCE [LARGE SCALE GENOMIC DNA]</scope>
    <source>
        <strain evidence="7">SNU_AA5</strain>
        <tissue evidence="7">Soma without cirri and trophi</tissue>
    </source>
</reference>
<comment type="caution">
    <text evidence="7">The sequence shown here is derived from an EMBL/GenBank/DDBJ whole genome shotgun (WGS) entry which is preliminary data.</text>
</comment>
<accession>A0A6A4X6G4</accession>
<dbReference type="Gene3D" id="3.90.1180.10">
    <property type="entry name" value="Ribosomal protein L13"/>
    <property type="match status" value="1"/>
</dbReference>
<dbReference type="InterPro" id="IPR005822">
    <property type="entry name" value="Ribosomal_uL13"/>
</dbReference>
<dbReference type="GO" id="GO:0017148">
    <property type="term" value="P:negative regulation of translation"/>
    <property type="evidence" value="ECO:0007669"/>
    <property type="project" value="TreeGrafter"/>
</dbReference>